<dbReference type="EnsemblPlants" id="Pp3c9_24710V3.5">
    <property type="protein sequence ID" value="Pp3c9_24710V3.5"/>
    <property type="gene ID" value="Pp3c9_24710"/>
</dbReference>
<dbReference type="Gramene" id="Pp3c9_24710V3.3">
    <property type="protein sequence ID" value="Pp3c9_24710V3.3"/>
    <property type="gene ID" value="Pp3c9_24710"/>
</dbReference>
<dbReference type="SUPFAM" id="SSF51197">
    <property type="entry name" value="Clavaminate synthase-like"/>
    <property type="match status" value="1"/>
</dbReference>
<feature type="domain" description="Fe2OG dioxygenase" evidence="4">
    <location>
        <begin position="272"/>
        <end position="372"/>
    </location>
</feature>
<reference evidence="5 6" key="2">
    <citation type="journal article" date="2018" name="Plant J.">
        <title>The Physcomitrella patens chromosome-scale assembly reveals moss genome structure and evolution.</title>
        <authorList>
            <person name="Lang D."/>
            <person name="Ullrich K.K."/>
            <person name="Murat F."/>
            <person name="Fuchs J."/>
            <person name="Jenkins J."/>
            <person name="Haas F.B."/>
            <person name="Piednoel M."/>
            <person name="Gundlach H."/>
            <person name="Van Bel M."/>
            <person name="Meyberg R."/>
            <person name="Vives C."/>
            <person name="Morata J."/>
            <person name="Symeonidi A."/>
            <person name="Hiss M."/>
            <person name="Muchero W."/>
            <person name="Kamisugi Y."/>
            <person name="Saleh O."/>
            <person name="Blanc G."/>
            <person name="Decker E.L."/>
            <person name="van Gessel N."/>
            <person name="Grimwood J."/>
            <person name="Hayes R.D."/>
            <person name="Graham S.W."/>
            <person name="Gunter L.E."/>
            <person name="McDaniel S.F."/>
            <person name="Hoernstein S.N.W."/>
            <person name="Larsson A."/>
            <person name="Li F.W."/>
            <person name="Perroud P.F."/>
            <person name="Phillips J."/>
            <person name="Ranjan P."/>
            <person name="Rokshar D.S."/>
            <person name="Rothfels C.J."/>
            <person name="Schneider L."/>
            <person name="Shu S."/>
            <person name="Stevenson D.W."/>
            <person name="Thummler F."/>
            <person name="Tillich M."/>
            <person name="Villarreal Aguilar J.C."/>
            <person name="Widiez T."/>
            <person name="Wong G.K."/>
            <person name="Wymore A."/>
            <person name="Zhang Y."/>
            <person name="Zimmer A.D."/>
            <person name="Quatrano R.S."/>
            <person name="Mayer K.F.X."/>
            <person name="Goodstein D."/>
            <person name="Casacuberta J.M."/>
            <person name="Vandepoele K."/>
            <person name="Reski R."/>
            <person name="Cuming A.C."/>
            <person name="Tuskan G.A."/>
            <person name="Maumus F."/>
            <person name="Salse J."/>
            <person name="Schmutz J."/>
            <person name="Rensing S.A."/>
        </authorList>
    </citation>
    <scope>NUCLEOTIDE SEQUENCE [LARGE SCALE GENOMIC DNA]</scope>
    <source>
        <strain evidence="5 6">cv. Gransden 2004</strain>
    </source>
</reference>
<dbReference type="GO" id="GO:0046872">
    <property type="term" value="F:metal ion binding"/>
    <property type="evidence" value="ECO:0007669"/>
    <property type="project" value="UniProtKB-KW"/>
</dbReference>
<evidence type="ECO:0000256" key="3">
    <source>
        <dbReference type="RuleBase" id="RU003682"/>
    </source>
</evidence>
<reference evidence="5" key="3">
    <citation type="submission" date="2020-12" db="UniProtKB">
        <authorList>
            <consortium name="EnsemblPlants"/>
        </authorList>
    </citation>
    <scope>IDENTIFICATION</scope>
</reference>
<reference evidence="5 6" key="1">
    <citation type="journal article" date="2008" name="Science">
        <title>The Physcomitrella genome reveals evolutionary insights into the conquest of land by plants.</title>
        <authorList>
            <person name="Rensing S."/>
            <person name="Lang D."/>
            <person name="Zimmer A."/>
            <person name="Terry A."/>
            <person name="Salamov A."/>
            <person name="Shapiro H."/>
            <person name="Nishiyama T."/>
            <person name="Perroud P.-F."/>
            <person name="Lindquist E."/>
            <person name="Kamisugi Y."/>
            <person name="Tanahashi T."/>
            <person name="Sakakibara K."/>
            <person name="Fujita T."/>
            <person name="Oishi K."/>
            <person name="Shin-I T."/>
            <person name="Kuroki Y."/>
            <person name="Toyoda A."/>
            <person name="Suzuki Y."/>
            <person name="Hashimoto A."/>
            <person name="Yamaguchi K."/>
            <person name="Sugano A."/>
            <person name="Kohara Y."/>
            <person name="Fujiyama A."/>
            <person name="Anterola A."/>
            <person name="Aoki S."/>
            <person name="Ashton N."/>
            <person name="Barbazuk W.B."/>
            <person name="Barker E."/>
            <person name="Bennetzen J."/>
            <person name="Bezanilla M."/>
            <person name="Blankenship R."/>
            <person name="Cho S.H."/>
            <person name="Dutcher S."/>
            <person name="Estelle M."/>
            <person name="Fawcett J.A."/>
            <person name="Gundlach H."/>
            <person name="Hanada K."/>
            <person name="Heyl A."/>
            <person name="Hicks K.A."/>
            <person name="Hugh J."/>
            <person name="Lohr M."/>
            <person name="Mayer K."/>
            <person name="Melkozernov A."/>
            <person name="Murata T."/>
            <person name="Nelson D."/>
            <person name="Pils B."/>
            <person name="Prigge M."/>
            <person name="Reiss B."/>
            <person name="Renner T."/>
            <person name="Rombauts S."/>
            <person name="Rushton P."/>
            <person name="Sanderfoot A."/>
            <person name="Schween G."/>
            <person name="Shiu S.-H."/>
            <person name="Stueber K."/>
            <person name="Theodoulou F.L."/>
            <person name="Tu H."/>
            <person name="Van de Peer Y."/>
            <person name="Verrier P.J."/>
            <person name="Waters E."/>
            <person name="Wood A."/>
            <person name="Yang L."/>
            <person name="Cove D."/>
            <person name="Cuming A."/>
            <person name="Hasebe M."/>
            <person name="Lucas S."/>
            <person name="Mishler D.B."/>
            <person name="Reski R."/>
            <person name="Grigoriev I."/>
            <person name="Quatrano R.S."/>
            <person name="Boore J.L."/>
        </authorList>
    </citation>
    <scope>NUCLEOTIDE SEQUENCE [LARGE SCALE GENOMIC DNA]</scope>
    <source>
        <strain evidence="5 6">cv. Gransden 2004</strain>
    </source>
</reference>
<keyword evidence="3" id="KW-0560">Oxidoreductase</keyword>
<dbReference type="GO" id="GO:0016491">
    <property type="term" value="F:oxidoreductase activity"/>
    <property type="evidence" value="ECO:0007669"/>
    <property type="project" value="UniProtKB-KW"/>
</dbReference>
<dbReference type="RefSeq" id="XP_024383699.1">
    <property type="nucleotide sequence ID" value="XM_024527931.2"/>
</dbReference>
<dbReference type="InterPro" id="IPR005123">
    <property type="entry name" value="Oxoglu/Fe-dep_dioxygenase_dom"/>
</dbReference>
<evidence type="ECO:0000256" key="1">
    <source>
        <dbReference type="ARBA" id="ARBA00022723"/>
    </source>
</evidence>
<evidence type="ECO:0000313" key="5">
    <source>
        <dbReference type="EnsemblPlants" id="Pp3c9_24710V3.5"/>
    </source>
</evidence>
<comment type="similarity">
    <text evidence="3">Belongs to the iron/ascorbate-dependent oxidoreductase family.</text>
</comment>
<dbReference type="InterPro" id="IPR050231">
    <property type="entry name" value="Iron_ascorbate_oxido_reductase"/>
</dbReference>
<dbReference type="AlphaFoldDB" id="A0A7I4EQD6"/>
<accession>A0A7I4EQD6</accession>
<dbReference type="PROSITE" id="PS51471">
    <property type="entry name" value="FE2OG_OXY"/>
    <property type="match status" value="1"/>
</dbReference>
<evidence type="ECO:0000313" key="6">
    <source>
        <dbReference type="Proteomes" id="UP000006727"/>
    </source>
</evidence>
<dbReference type="GeneID" id="112286232"/>
<evidence type="ECO:0000259" key="4">
    <source>
        <dbReference type="PROSITE" id="PS51471"/>
    </source>
</evidence>
<name>A0A7I4EQD6_PHYPA</name>
<dbReference type="Pfam" id="PF03171">
    <property type="entry name" value="2OG-FeII_Oxy"/>
    <property type="match status" value="1"/>
</dbReference>
<dbReference type="OrthoDB" id="288590at2759"/>
<protein>
    <recommendedName>
        <fullName evidence="4">Fe2OG dioxygenase domain-containing protein</fullName>
    </recommendedName>
</protein>
<dbReference type="InterPro" id="IPR026992">
    <property type="entry name" value="DIOX_N"/>
</dbReference>
<gene>
    <name evidence="5" type="primary">LOC112286232</name>
</gene>
<proteinExistence type="inferred from homology"/>
<dbReference type="Gramene" id="Pp3c9_24710V3.5">
    <property type="protein sequence ID" value="Pp3c9_24710V3.5"/>
    <property type="gene ID" value="Pp3c9_24710"/>
</dbReference>
<keyword evidence="2 3" id="KW-0408">Iron</keyword>
<dbReference type="Pfam" id="PF14226">
    <property type="entry name" value="DIOX_N"/>
    <property type="match status" value="1"/>
</dbReference>
<evidence type="ECO:0000256" key="2">
    <source>
        <dbReference type="ARBA" id="ARBA00023004"/>
    </source>
</evidence>
<dbReference type="InterPro" id="IPR027443">
    <property type="entry name" value="IPNS-like_sf"/>
</dbReference>
<dbReference type="Gene3D" id="2.60.120.330">
    <property type="entry name" value="B-lactam Antibiotic, Isopenicillin N Synthase, Chain"/>
    <property type="match status" value="1"/>
</dbReference>
<dbReference type="InterPro" id="IPR044861">
    <property type="entry name" value="IPNS-like_FE2OG_OXY"/>
</dbReference>
<dbReference type="Proteomes" id="UP000006727">
    <property type="component" value="Chromosome 9"/>
</dbReference>
<dbReference type="KEGG" id="ppp:112286232"/>
<dbReference type="PANTHER" id="PTHR47990">
    <property type="entry name" value="2-OXOGLUTARATE (2OG) AND FE(II)-DEPENDENT OXYGENASE SUPERFAMILY PROTEIN-RELATED"/>
    <property type="match status" value="1"/>
</dbReference>
<sequence length="422" mass="47656">MQSFRTLLLGAEPVSEFSILLLLLVLLLRNFSCSSTGAVKISSFSMAFEAPQSLNRSTQLMVPRDSPRHEVSGTPRASRGLFNRWACGREFRVDSLSISQQNLLVNDGPTSVDFVRHDEFLKDDEIPVVDMALFEGDADTSKKSVEQMVNACEEWGYFYLVNHGVELELMEKVETQAYEFFQLSTAEKEKHASHYSLLEKVKRWSEGIILKPAETNLDDYDNQLSPPENNHEFSTVVKEYDDVMKKLAKRIVKLLVVGLGVKAWRFDEFLEGVEATLRWNYQPPCPRPENAMGLSPHTDPYLITLQHDSGIGGLQIYRKGEWLGIPPRADALLVNIGDVFEILTNGKFQSPSHRTVVNKVEGRLSVAHCLAPAKMVTLIPPPELLRSAPNQYKARTYAEYMGARKRQESSNSLEFMKLPTSV</sequence>
<keyword evidence="1 3" id="KW-0479">Metal-binding</keyword>
<dbReference type="EnsemblPlants" id="Pp3c9_24710V3.3">
    <property type="protein sequence ID" value="Pp3c9_24710V3.3"/>
    <property type="gene ID" value="Pp3c9_24710"/>
</dbReference>
<keyword evidence="6" id="KW-1185">Reference proteome</keyword>
<organism evidence="5 6">
    <name type="scientific">Physcomitrium patens</name>
    <name type="common">Spreading-leaved earth moss</name>
    <name type="synonym">Physcomitrella patens</name>
    <dbReference type="NCBI Taxonomy" id="3218"/>
    <lineage>
        <taxon>Eukaryota</taxon>
        <taxon>Viridiplantae</taxon>
        <taxon>Streptophyta</taxon>
        <taxon>Embryophyta</taxon>
        <taxon>Bryophyta</taxon>
        <taxon>Bryophytina</taxon>
        <taxon>Bryopsida</taxon>
        <taxon>Funariidae</taxon>
        <taxon>Funariales</taxon>
        <taxon>Funariaceae</taxon>
        <taxon>Physcomitrium</taxon>
    </lineage>
</organism>
<dbReference type="EMBL" id="ABEU02000009">
    <property type="status" value="NOT_ANNOTATED_CDS"/>
    <property type="molecule type" value="Genomic_DNA"/>
</dbReference>